<dbReference type="CDD" id="cd00610">
    <property type="entry name" value="OAT_like"/>
    <property type="match status" value="1"/>
</dbReference>
<dbReference type="InterPro" id="IPR005814">
    <property type="entry name" value="Aminotrans_3"/>
</dbReference>
<gene>
    <name evidence="6" type="ORF">CXG46_04105</name>
    <name evidence="7" type="ORF">SAMN05192575_104112</name>
</gene>
<dbReference type="PANTHER" id="PTHR43094">
    <property type="entry name" value="AMINOTRANSFERASE"/>
    <property type="match status" value="1"/>
</dbReference>
<dbReference type="InterPro" id="IPR015422">
    <property type="entry name" value="PyrdxlP-dep_Trfase_small"/>
</dbReference>
<dbReference type="InterPro" id="IPR015421">
    <property type="entry name" value="PyrdxlP-dep_Trfase_major"/>
</dbReference>
<dbReference type="GO" id="GO:0030170">
    <property type="term" value="F:pyridoxal phosphate binding"/>
    <property type="evidence" value="ECO:0007669"/>
    <property type="project" value="InterPro"/>
</dbReference>
<dbReference type="FunFam" id="3.40.640.10:FF:000014">
    <property type="entry name" value="Adenosylmethionine-8-amino-7-oxononanoate aminotransferase, probable"/>
    <property type="match status" value="1"/>
</dbReference>
<dbReference type="Gene3D" id="3.90.1150.10">
    <property type="entry name" value="Aspartate Aminotransferase, domain 1"/>
    <property type="match status" value="1"/>
</dbReference>
<reference evidence="6 9" key="2">
    <citation type="submission" date="2017-12" db="EMBL/GenBank/DDBJ databases">
        <title>Pharmacopeia of the Arctic Ocean.</title>
        <authorList>
            <person name="Collins E."/>
            <person name="Ducluzeau A.-L."/>
        </authorList>
    </citation>
    <scope>NUCLEOTIDE SEQUENCE [LARGE SCALE GENOMIC DNA]</scope>
    <source>
        <strain evidence="6 9">DSM 23325</strain>
    </source>
</reference>
<dbReference type="PROSITE" id="PS00600">
    <property type="entry name" value="AA_TRANSFER_CLASS_3"/>
    <property type="match status" value="1"/>
</dbReference>
<evidence type="ECO:0000313" key="8">
    <source>
        <dbReference type="Proteomes" id="UP000199113"/>
    </source>
</evidence>
<dbReference type="AlphaFoldDB" id="A0A1I0YNV0"/>
<sequence>MSLHTSEGESFDYQTAGRDHLWLHFTRHSTYENGGEMPLIVKGEGHKIWDSHGREYIDGLAGLFVVQVGHGREELAEAAARQAKELAFFPLWSFAHPKAVELADRIAKMAPGDLNRVFFTTGGGEAVESAWKLAKQYFKMTGKPNKHKVISRAVAYHGTPQGALSITGIPPLKEMFEPLVPGAHKVPNTNFYRRPDYLGDDEKAFGRWAADRIAEAIEFEGPDTVAAVFLEPVQNAGGCFPPPPGYFERVREICDEYDVLLVSDEVICAFGRVGEMFGAAEFGYQPDIITCAKGMTSGYSPIGAMIASDRLFEPFKTGTTAFAHGYTFGGHPVSSAVALANLDIFEREGLVDHVQQNAPGFRSTLEKLLDIPIVGDVRGHGYFYGIELVKDRETKETFNDAESERLLRGYLSGALWEAGLYCRADDRGDPVIQLAPPLIIGQPEFDDIEQRLRSVLTGALAHL</sequence>
<keyword evidence="2 7" id="KW-0032">Aminotransferase</keyword>
<dbReference type="STRING" id="748909.SAMN05192575_104112"/>
<comment type="similarity">
    <text evidence="1 5">Belongs to the class-III pyridoxal-phosphate-dependent aminotransferase family.</text>
</comment>
<keyword evidence="9" id="KW-1185">Reference proteome</keyword>
<keyword evidence="3 7" id="KW-0808">Transferase</keyword>
<accession>A0A1I0YNV0</accession>
<dbReference type="OrthoDB" id="4510254at2"/>
<evidence type="ECO:0000256" key="1">
    <source>
        <dbReference type="ARBA" id="ARBA00008954"/>
    </source>
</evidence>
<dbReference type="EMBL" id="FOKC01000004">
    <property type="protein sequence ID" value="SFB14891.1"/>
    <property type="molecule type" value="Genomic_DNA"/>
</dbReference>
<dbReference type="RefSeq" id="WP_091198302.1">
    <property type="nucleotide sequence ID" value="NZ_FOKC01000004.1"/>
</dbReference>
<dbReference type="Proteomes" id="UP000199113">
    <property type="component" value="Unassembled WGS sequence"/>
</dbReference>
<evidence type="ECO:0000256" key="3">
    <source>
        <dbReference type="ARBA" id="ARBA00022679"/>
    </source>
</evidence>
<keyword evidence="4 5" id="KW-0663">Pyridoxal phosphate</keyword>
<evidence type="ECO:0000256" key="4">
    <source>
        <dbReference type="ARBA" id="ARBA00022898"/>
    </source>
</evidence>
<dbReference type="SUPFAM" id="SSF53383">
    <property type="entry name" value="PLP-dependent transferases"/>
    <property type="match status" value="1"/>
</dbReference>
<reference evidence="7" key="1">
    <citation type="submission" date="2016-10" db="EMBL/GenBank/DDBJ databases">
        <authorList>
            <person name="de Groot N.N."/>
        </authorList>
    </citation>
    <scope>NUCLEOTIDE SEQUENCE [LARGE SCALE GENOMIC DNA]</scope>
    <source>
        <strain evidence="7">CGMCC 1.10697</strain>
    </source>
</reference>
<dbReference type="Pfam" id="PF00202">
    <property type="entry name" value="Aminotran_3"/>
    <property type="match status" value="1"/>
</dbReference>
<dbReference type="InterPro" id="IPR049704">
    <property type="entry name" value="Aminotrans_3_PPA_site"/>
</dbReference>
<evidence type="ECO:0000313" key="6">
    <source>
        <dbReference type="EMBL" id="PKH43642.1"/>
    </source>
</evidence>
<organism evidence="7 8">
    <name type="scientific">Nocardioides alpinus</name>
    <dbReference type="NCBI Taxonomy" id="748909"/>
    <lineage>
        <taxon>Bacteria</taxon>
        <taxon>Bacillati</taxon>
        <taxon>Actinomycetota</taxon>
        <taxon>Actinomycetes</taxon>
        <taxon>Propionibacteriales</taxon>
        <taxon>Nocardioidaceae</taxon>
        <taxon>Nocardioides</taxon>
    </lineage>
</organism>
<dbReference type="PANTHER" id="PTHR43094:SF1">
    <property type="entry name" value="AMINOTRANSFERASE CLASS-III"/>
    <property type="match status" value="1"/>
</dbReference>
<evidence type="ECO:0000313" key="9">
    <source>
        <dbReference type="Proteomes" id="UP000233565"/>
    </source>
</evidence>
<proteinExistence type="inferred from homology"/>
<dbReference type="Proteomes" id="UP000233565">
    <property type="component" value="Unassembled WGS sequence"/>
</dbReference>
<protein>
    <submittedName>
        <fullName evidence="7">Adenosylmethionine-8-amino-7-oxononanoate aminotransferase</fullName>
    </submittedName>
    <submittedName>
        <fullName evidence="6">Aspartate aminotransferase family protein</fullName>
    </submittedName>
</protein>
<dbReference type="GO" id="GO:0008483">
    <property type="term" value="F:transaminase activity"/>
    <property type="evidence" value="ECO:0007669"/>
    <property type="project" value="UniProtKB-KW"/>
</dbReference>
<dbReference type="EMBL" id="PJBV01000011">
    <property type="protein sequence ID" value="PKH43642.1"/>
    <property type="molecule type" value="Genomic_DNA"/>
</dbReference>
<evidence type="ECO:0000313" key="7">
    <source>
        <dbReference type="EMBL" id="SFB14891.1"/>
    </source>
</evidence>
<evidence type="ECO:0000256" key="2">
    <source>
        <dbReference type="ARBA" id="ARBA00022576"/>
    </source>
</evidence>
<dbReference type="Gene3D" id="3.40.640.10">
    <property type="entry name" value="Type I PLP-dependent aspartate aminotransferase-like (Major domain)"/>
    <property type="match status" value="1"/>
</dbReference>
<dbReference type="NCBIfam" id="NF005102">
    <property type="entry name" value="PRK06541.1"/>
    <property type="match status" value="1"/>
</dbReference>
<name>A0A1I0YNV0_9ACTN</name>
<dbReference type="InterPro" id="IPR015424">
    <property type="entry name" value="PyrdxlP-dep_Trfase"/>
</dbReference>
<evidence type="ECO:0000256" key="5">
    <source>
        <dbReference type="RuleBase" id="RU003560"/>
    </source>
</evidence>